<evidence type="ECO:0000256" key="1">
    <source>
        <dbReference type="ARBA" id="ARBA00001941"/>
    </source>
</evidence>
<keyword evidence="10" id="KW-0170">Cobalt</keyword>
<keyword evidence="8 13" id="KW-0378">Hydrolase</keyword>
<dbReference type="Pfam" id="PF07687">
    <property type="entry name" value="M20_dimer"/>
    <property type="match status" value="1"/>
</dbReference>
<dbReference type="EC" id="3.5.1.18" evidence="5"/>
<comment type="similarity">
    <text evidence="4">Belongs to the peptidase M20A family.</text>
</comment>
<evidence type="ECO:0000256" key="10">
    <source>
        <dbReference type="ARBA" id="ARBA00023285"/>
    </source>
</evidence>
<comment type="cofactor">
    <cofactor evidence="2">
        <name>Zn(2+)</name>
        <dbReference type="ChEBI" id="CHEBI:29105"/>
    </cofactor>
</comment>
<comment type="caution">
    <text evidence="13">The sequence shown here is derived from an EMBL/GenBank/DDBJ whole genome shotgun (WGS) entry which is preliminary data.</text>
</comment>
<dbReference type="PROSITE" id="PS00759">
    <property type="entry name" value="ARGE_DAPE_CPG2_2"/>
    <property type="match status" value="1"/>
</dbReference>
<keyword evidence="14" id="KW-1185">Reference proteome</keyword>
<comment type="catalytic activity">
    <reaction evidence="11">
        <text>N-succinyl-(2S,6S)-2,6-diaminopimelate + H2O = (2S,6S)-2,6-diaminopimelate + succinate</text>
        <dbReference type="Rhea" id="RHEA:22608"/>
        <dbReference type="ChEBI" id="CHEBI:15377"/>
        <dbReference type="ChEBI" id="CHEBI:30031"/>
        <dbReference type="ChEBI" id="CHEBI:57609"/>
        <dbReference type="ChEBI" id="CHEBI:58087"/>
        <dbReference type="EC" id="3.5.1.18"/>
    </reaction>
</comment>
<accession>A0ABU0FGZ4</accession>
<dbReference type="SUPFAM" id="SSF55031">
    <property type="entry name" value="Bacterial exopeptidase dimerisation domain"/>
    <property type="match status" value="1"/>
</dbReference>
<evidence type="ECO:0000256" key="2">
    <source>
        <dbReference type="ARBA" id="ARBA00001947"/>
    </source>
</evidence>
<keyword evidence="9" id="KW-0862">Zinc</keyword>
<dbReference type="Gene3D" id="3.30.70.360">
    <property type="match status" value="1"/>
</dbReference>
<evidence type="ECO:0000256" key="9">
    <source>
        <dbReference type="ARBA" id="ARBA00022833"/>
    </source>
</evidence>
<evidence type="ECO:0000256" key="4">
    <source>
        <dbReference type="ARBA" id="ARBA00006247"/>
    </source>
</evidence>
<evidence type="ECO:0000256" key="7">
    <source>
        <dbReference type="ARBA" id="ARBA00022723"/>
    </source>
</evidence>
<dbReference type="PANTHER" id="PTHR43808">
    <property type="entry name" value="ACETYLORNITHINE DEACETYLASE"/>
    <property type="match status" value="1"/>
</dbReference>
<reference evidence="13 14" key="1">
    <citation type="submission" date="2023-07" db="EMBL/GenBank/DDBJ databases">
        <title>Genomic Encyclopedia of Type Strains, Phase IV (KMG-IV): sequencing the most valuable type-strain genomes for metagenomic binning, comparative biology and taxonomic classification.</title>
        <authorList>
            <person name="Goeker M."/>
        </authorList>
    </citation>
    <scope>NUCLEOTIDE SEQUENCE [LARGE SCALE GENOMIC DNA]</scope>
    <source>
        <strain evidence="13 14">DSM 5896</strain>
    </source>
</reference>
<sequence>MQPAGLLERLVAFDTQNPPGDGVACARFIGDVLAGAGFAVAYQDYRPNHANIVARLSNGEGPVFALNTHIDVVPAGEGWSSDPFRAVYRDGRIQARGACDAKGSLAAMMTAGLQLARQREAWSGTLLLVFVGDEEVSSSGAKHFAAAAPPIDYAVIGEPTSNRVVTAHKGSLRPLVRVRGRTAHSGAPHLGVNAVFGAAHLLAAVEAEAARIARFTHPLCGPASLTVTRIAGGQADNVVPDSCDMLLDRRMVPGETPQACRAGLEDLFARVHREHGTAIEVVEWRETTGGPTETPADNAFVRAALRQAEAHGAAPGGVEGLLGACDLVHFNAIGALGIVLGPGDLAVAHKPDEFVPLAELEAAAGIYRSLALDMLRHP</sequence>
<evidence type="ECO:0000256" key="6">
    <source>
        <dbReference type="ARBA" id="ARBA00016853"/>
    </source>
</evidence>
<comment type="cofactor">
    <cofactor evidence="1">
        <name>Co(2+)</name>
        <dbReference type="ChEBI" id="CHEBI:48828"/>
    </cofactor>
</comment>
<dbReference type="InterPro" id="IPR050072">
    <property type="entry name" value="Peptidase_M20A"/>
</dbReference>
<evidence type="ECO:0000256" key="8">
    <source>
        <dbReference type="ARBA" id="ARBA00022801"/>
    </source>
</evidence>
<dbReference type="Gene3D" id="3.40.630.10">
    <property type="entry name" value="Zn peptidases"/>
    <property type="match status" value="1"/>
</dbReference>
<dbReference type="InterPro" id="IPR001261">
    <property type="entry name" value="ArgE/DapE_CS"/>
</dbReference>
<dbReference type="InterPro" id="IPR010182">
    <property type="entry name" value="ArgE/DapE"/>
</dbReference>
<dbReference type="GO" id="GO:0009014">
    <property type="term" value="F:succinyl-diaminopimelate desuccinylase activity"/>
    <property type="evidence" value="ECO:0007669"/>
    <property type="project" value="UniProtKB-EC"/>
</dbReference>
<gene>
    <name evidence="13" type="ORF">J3R73_003675</name>
</gene>
<evidence type="ECO:0000256" key="3">
    <source>
        <dbReference type="ARBA" id="ARBA00005130"/>
    </source>
</evidence>
<evidence type="ECO:0000313" key="14">
    <source>
        <dbReference type="Proteomes" id="UP001237448"/>
    </source>
</evidence>
<feature type="domain" description="Peptidase M20 dimerisation" evidence="12">
    <location>
        <begin position="166"/>
        <end position="273"/>
    </location>
</feature>
<dbReference type="InterPro" id="IPR036264">
    <property type="entry name" value="Bact_exopeptidase_dim_dom"/>
</dbReference>
<dbReference type="NCBIfam" id="TIGR01910">
    <property type="entry name" value="DapE-ArgE"/>
    <property type="match status" value="1"/>
</dbReference>
<protein>
    <recommendedName>
        <fullName evidence="6">Probable succinyl-diaminopimelate desuccinylase</fullName>
        <ecNumber evidence="5">3.5.1.18</ecNumber>
    </recommendedName>
</protein>
<evidence type="ECO:0000313" key="13">
    <source>
        <dbReference type="EMBL" id="MDQ0393883.1"/>
    </source>
</evidence>
<evidence type="ECO:0000256" key="11">
    <source>
        <dbReference type="ARBA" id="ARBA00051301"/>
    </source>
</evidence>
<dbReference type="RefSeq" id="WP_307429915.1">
    <property type="nucleotide sequence ID" value="NZ_JAUSVK010000001.1"/>
</dbReference>
<dbReference type="GO" id="GO:0008777">
    <property type="term" value="F:acetylornithine deacetylase activity"/>
    <property type="evidence" value="ECO:0007669"/>
    <property type="project" value="UniProtKB-EC"/>
</dbReference>
<dbReference type="Pfam" id="PF01546">
    <property type="entry name" value="Peptidase_M20"/>
    <property type="match status" value="1"/>
</dbReference>
<dbReference type="Proteomes" id="UP001237448">
    <property type="component" value="Unassembled WGS sequence"/>
</dbReference>
<dbReference type="SUPFAM" id="SSF53187">
    <property type="entry name" value="Zn-dependent exopeptidases"/>
    <property type="match status" value="1"/>
</dbReference>
<dbReference type="CDD" id="cd08659">
    <property type="entry name" value="M20_ArgE_DapE-like"/>
    <property type="match status" value="1"/>
</dbReference>
<dbReference type="InterPro" id="IPR011650">
    <property type="entry name" value="Peptidase_M20_dimer"/>
</dbReference>
<organism evidence="13 14">
    <name type="scientific">Labrys monachus</name>
    <dbReference type="NCBI Taxonomy" id="217067"/>
    <lineage>
        <taxon>Bacteria</taxon>
        <taxon>Pseudomonadati</taxon>
        <taxon>Pseudomonadota</taxon>
        <taxon>Alphaproteobacteria</taxon>
        <taxon>Hyphomicrobiales</taxon>
        <taxon>Xanthobacteraceae</taxon>
        <taxon>Labrys</taxon>
    </lineage>
</organism>
<dbReference type="InterPro" id="IPR002933">
    <property type="entry name" value="Peptidase_M20"/>
</dbReference>
<dbReference type="EMBL" id="JAUSVK010000001">
    <property type="protein sequence ID" value="MDQ0393883.1"/>
    <property type="molecule type" value="Genomic_DNA"/>
</dbReference>
<evidence type="ECO:0000259" key="12">
    <source>
        <dbReference type="Pfam" id="PF07687"/>
    </source>
</evidence>
<proteinExistence type="inferred from homology"/>
<evidence type="ECO:0000256" key="5">
    <source>
        <dbReference type="ARBA" id="ARBA00011921"/>
    </source>
</evidence>
<dbReference type="PANTHER" id="PTHR43808:SF31">
    <property type="entry name" value="N-ACETYL-L-CITRULLINE DEACETYLASE"/>
    <property type="match status" value="1"/>
</dbReference>
<name>A0ABU0FGZ4_9HYPH</name>
<keyword evidence="7" id="KW-0479">Metal-binding</keyword>
<comment type="pathway">
    <text evidence="3">Amino-acid biosynthesis; L-lysine biosynthesis via DAP pathway; LL-2,6-diaminopimelate from (S)-tetrahydrodipicolinate (succinylase route): step 3/3.</text>
</comment>